<comment type="caution">
    <text evidence="2">The sequence shown here is derived from an EMBL/GenBank/DDBJ whole genome shotgun (WGS) entry which is preliminary data.</text>
</comment>
<name>A0A074MAP1_ERYLO</name>
<dbReference type="EMBL" id="JMIW01000001">
    <property type="protein sequence ID" value="KEO91886.1"/>
    <property type="molecule type" value="Genomic_DNA"/>
</dbReference>
<keyword evidence="3" id="KW-1185">Reference proteome</keyword>
<evidence type="ECO:0000256" key="1">
    <source>
        <dbReference type="SAM" id="SignalP"/>
    </source>
</evidence>
<protein>
    <recommendedName>
        <fullName evidence="4">Lipoprotein</fullName>
    </recommendedName>
</protein>
<evidence type="ECO:0000313" key="2">
    <source>
        <dbReference type="EMBL" id="KEO91886.1"/>
    </source>
</evidence>
<accession>A0A074MAP1</accession>
<organism evidence="2 3">
    <name type="scientific">Erythrobacter longus</name>
    <dbReference type="NCBI Taxonomy" id="1044"/>
    <lineage>
        <taxon>Bacteria</taxon>
        <taxon>Pseudomonadati</taxon>
        <taxon>Pseudomonadota</taxon>
        <taxon>Alphaproteobacteria</taxon>
        <taxon>Sphingomonadales</taxon>
        <taxon>Erythrobacteraceae</taxon>
        <taxon>Erythrobacter/Porphyrobacter group</taxon>
        <taxon>Erythrobacter</taxon>
    </lineage>
</organism>
<proteinExistence type="predicted"/>
<evidence type="ECO:0000313" key="3">
    <source>
        <dbReference type="Proteomes" id="UP000027647"/>
    </source>
</evidence>
<gene>
    <name evidence="2" type="ORF">EH31_04225</name>
</gene>
<dbReference type="STRING" id="1044.EH31_04225"/>
<dbReference type="Proteomes" id="UP000027647">
    <property type="component" value="Unassembled WGS sequence"/>
</dbReference>
<keyword evidence="1" id="KW-0732">Signal</keyword>
<reference evidence="2 3" key="1">
    <citation type="submission" date="2014-04" db="EMBL/GenBank/DDBJ databases">
        <title>A comprehensive comparison of genomes of Erythrobacter spp. strains.</title>
        <authorList>
            <person name="Zheng Q."/>
        </authorList>
    </citation>
    <scope>NUCLEOTIDE SEQUENCE [LARGE SCALE GENOMIC DNA]</scope>
    <source>
        <strain evidence="2 3">DSM 6997</strain>
    </source>
</reference>
<dbReference type="PROSITE" id="PS51257">
    <property type="entry name" value="PROKAR_LIPOPROTEIN"/>
    <property type="match status" value="1"/>
</dbReference>
<sequence>MMRALLLTIAGLILSSACSQSASDSLREFGDISVSDPRVVDNQLKVDILNETGQELCYFEDGLSYGPNSIVGSSGETNISRPAIGNQTLEMIKLSSTNRYDFILKEVGHGRHEISIKITGQYPIQSGDDLSFDLIYCKPEPDGKHRSLIYQSRLK</sequence>
<dbReference type="AlphaFoldDB" id="A0A074MAP1"/>
<feature type="signal peptide" evidence="1">
    <location>
        <begin position="1"/>
        <end position="22"/>
    </location>
</feature>
<feature type="chain" id="PRO_5001696923" description="Lipoprotein" evidence="1">
    <location>
        <begin position="23"/>
        <end position="155"/>
    </location>
</feature>
<evidence type="ECO:0008006" key="4">
    <source>
        <dbReference type="Google" id="ProtNLM"/>
    </source>
</evidence>